<organism evidence="2 3">
    <name type="scientific">Choiromyces venosus 120613-1</name>
    <dbReference type="NCBI Taxonomy" id="1336337"/>
    <lineage>
        <taxon>Eukaryota</taxon>
        <taxon>Fungi</taxon>
        <taxon>Dikarya</taxon>
        <taxon>Ascomycota</taxon>
        <taxon>Pezizomycotina</taxon>
        <taxon>Pezizomycetes</taxon>
        <taxon>Pezizales</taxon>
        <taxon>Tuberaceae</taxon>
        <taxon>Choiromyces</taxon>
    </lineage>
</organism>
<evidence type="ECO:0000256" key="1">
    <source>
        <dbReference type="SAM" id="MobiDB-lite"/>
    </source>
</evidence>
<evidence type="ECO:0000313" key="2">
    <source>
        <dbReference type="EMBL" id="RPB00662.1"/>
    </source>
</evidence>
<protein>
    <submittedName>
        <fullName evidence="2">Uncharacterized protein</fullName>
    </submittedName>
</protein>
<sequence length="136" mass="14201">MSTTPQTPTDKPSILPPLSLRPLLSRAPSSTAPTTSTLPPSPTAASTIPARPSTDILPTAAAPKLLSPSAKDKGKEVEAAEEEEGSYLPCVPSVNPKMEWGVGPAPGEKYCYSSAGADGSGGRRPKRGFWRKVFGR</sequence>
<feature type="region of interest" description="Disordered" evidence="1">
    <location>
        <begin position="1"/>
        <end position="97"/>
    </location>
</feature>
<dbReference type="AlphaFoldDB" id="A0A3N4JUZ0"/>
<reference evidence="2 3" key="1">
    <citation type="journal article" date="2018" name="Nat. Ecol. Evol.">
        <title>Pezizomycetes genomes reveal the molecular basis of ectomycorrhizal truffle lifestyle.</title>
        <authorList>
            <person name="Murat C."/>
            <person name="Payen T."/>
            <person name="Noel B."/>
            <person name="Kuo A."/>
            <person name="Morin E."/>
            <person name="Chen J."/>
            <person name="Kohler A."/>
            <person name="Krizsan K."/>
            <person name="Balestrini R."/>
            <person name="Da Silva C."/>
            <person name="Montanini B."/>
            <person name="Hainaut M."/>
            <person name="Levati E."/>
            <person name="Barry K.W."/>
            <person name="Belfiori B."/>
            <person name="Cichocki N."/>
            <person name="Clum A."/>
            <person name="Dockter R.B."/>
            <person name="Fauchery L."/>
            <person name="Guy J."/>
            <person name="Iotti M."/>
            <person name="Le Tacon F."/>
            <person name="Lindquist E.A."/>
            <person name="Lipzen A."/>
            <person name="Malagnac F."/>
            <person name="Mello A."/>
            <person name="Molinier V."/>
            <person name="Miyauchi S."/>
            <person name="Poulain J."/>
            <person name="Riccioni C."/>
            <person name="Rubini A."/>
            <person name="Sitrit Y."/>
            <person name="Splivallo R."/>
            <person name="Traeger S."/>
            <person name="Wang M."/>
            <person name="Zifcakova L."/>
            <person name="Wipf D."/>
            <person name="Zambonelli A."/>
            <person name="Paolocci F."/>
            <person name="Nowrousian M."/>
            <person name="Ottonello S."/>
            <person name="Baldrian P."/>
            <person name="Spatafora J.W."/>
            <person name="Henrissat B."/>
            <person name="Nagy L.G."/>
            <person name="Aury J.M."/>
            <person name="Wincker P."/>
            <person name="Grigoriev I.V."/>
            <person name="Bonfante P."/>
            <person name="Martin F.M."/>
        </authorList>
    </citation>
    <scope>NUCLEOTIDE SEQUENCE [LARGE SCALE GENOMIC DNA]</scope>
    <source>
        <strain evidence="2 3">120613-1</strain>
    </source>
</reference>
<proteinExistence type="predicted"/>
<dbReference type="Proteomes" id="UP000276215">
    <property type="component" value="Unassembled WGS sequence"/>
</dbReference>
<dbReference type="EMBL" id="ML120378">
    <property type="protein sequence ID" value="RPB00662.1"/>
    <property type="molecule type" value="Genomic_DNA"/>
</dbReference>
<name>A0A3N4JUZ0_9PEZI</name>
<gene>
    <name evidence="2" type="ORF">L873DRAFT_1804734</name>
</gene>
<feature type="compositionally biased region" description="Low complexity" evidence="1">
    <location>
        <begin position="12"/>
        <end position="54"/>
    </location>
</feature>
<keyword evidence="3" id="KW-1185">Reference proteome</keyword>
<accession>A0A3N4JUZ0</accession>
<evidence type="ECO:0000313" key="3">
    <source>
        <dbReference type="Proteomes" id="UP000276215"/>
    </source>
</evidence>
<feature type="compositionally biased region" description="Polar residues" evidence="1">
    <location>
        <begin position="1"/>
        <end position="10"/>
    </location>
</feature>